<dbReference type="Pfam" id="PF13855">
    <property type="entry name" value="LRR_8"/>
    <property type="match status" value="1"/>
</dbReference>
<feature type="compositionally biased region" description="Low complexity" evidence="3">
    <location>
        <begin position="967"/>
        <end position="979"/>
    </location>
</feature>
<evidence type="ECO:0000313" key="6">
    <source>
        <dbReference type="Proteomes" id="UP001201812"/>
    </source>
</evidence>
<dbReference type="Proteomes" id="UP001201812">
    <property type="component" value="Unassembled WGS sequence"/>
</dbReference>
<evidence type="ECO:0000256" key="3">
    <source>
        <dbReference type="SAM" id="MobiDB-lite"/>
    </source>
</evidence>
<feature type="domain" description="PDZ" evidence="4">
    <location>
        <begin position="721"/>
        <end position="789"/>
    </location>
</feature>
<feature type="region of interest" description="Disordered" evidence="3">
    <location>
        <begin position="1126"/>
        <end position="1172"/>
    </location>
</feature>
<dbReference type="PANTHER" id="PTHR23119">
    <property type="entry name" value="DISCS LARGE"/>
    <property type="match status" value="1"/>
</dbReference>
<dbReference type="PANTHER" id="PTHR23119:SF44">
    <property type="entry name" value="PROTEIN LAP4"/>
    <property type="match status" value="1"/>
</dbReference>
<evidence type="ECO:0000256" key="1">
    <source>
        <dbReference type="ARBA" id="ARBA00022614"/>
    </source>
</evidence>
<dbReference type="SMART" id="SM00369">
    <property type="entry name" value="LRR_TYP"/>
    <property type="match status" value="12"/>
</dbReference>
<dbReference type="InterPro" id="IPR050614">
    <property type="entry name" value="Synaptic_Scaffolding_LAP-MAGUK"/>
</dbReference>
<dbReference type="AlphaFoldDB" id="A0AAD4MZ50"/>
<feature type="compositionally biased region" description="Polar residues" evidence="3">
    <location>
        <begin position="939"/>
        <end position="951"/>
    </location>
</feature>
<evidence type="ECO:0000313" key="5">
    <source>
        <dbReference type="EMBL" id="KAI1712162.1"/>
    </source>
</evidence>
<dbReference type="FunFam" id="3.80.10.10:FF:001164">
    <property type="entry name" value="GH01279p"/>
    <property type="match status" value="1"/>
</dbReference>
<dbReference type="Gene3D" id="2.30.42.10">
    <property type="match status" value="2"/>
</dbReference>
<feature type="domain" description="PDZ" evidence="4">
    <location>
        <begin position="568"/>
        <end position="654"/>
    </location>
</feature>
<feature type="compositionally biased region" description="Polar residues" evidence="3">
    <location>
        <begin position="1062"/>
        <end position="1073"/>
    </location>
</feature>
<organism evidence="5 6">
    <name type="scientific">Ditylenchus destructor</name>
    <dbReference type="NCBI Taxonomy" id="166010"/>
    <lineage>
        <taxon>Eukaryota</taxon>
        <taxon>Metazoa</taxon>
        <taxon>Ecdysozoa</taxon>
        <taxon>Nematoda</taxon>
        <taxon>Chromadorea</taxon>
        <taxon>Rhabditida</taxon>
        <taxon>Tylenchina</taxon>
        <taxon>Tylenchomorpha</taxon>
        <taxon>Sphaerularioidea</taxon>
        <taxon>Anguinidae</taxon>
        <taxon>Anguininae</taxon>
        <taxon>Ditylenchus</taxon>
    </lineage>
</organism>
<dbReference type="SMART" id="SM00228">
    <property type="entry name" value="PDZ"/>
    <property type="match status" value="2"/>
</dbReference>
<keyword evidence="2" id="KW-0677">Repeat</keyword>
<dbReference type="InterPro" id="IPR055414">
    <property type="entry name" value="LRR_R13L4/SHOC2-like"/>
</dbReference>
<dbReference type="Gene3D" id="3.80.10.10">
    <property type="entry name" value="Ribonuclease Inhibitor"/>
    <property type="match status" value="3"/>
</dbReference>
<feature type="compositionally biased region" description="Polar residues" evidence="3">
    <location>
        <begin position="894"/>
        <end position="913"/>
    </location>
</feature>
<reference evidence="5" key="1">
    <citation type="submission" date="2022-01" db="EMBL/GenBank/DDBJ databases">
        <title>Genome Sequence Resource for Two Populations of Ditylenchus destructor, the Migratory Endoparasitic Phytonematode.</title>
        <authorList>
            <person name="Zhang H."/>
            <person name="Lin R."/>
            <person name="Xie B."/>
        </authorList>
    </citation>
    <scope>NUCLEOTIDE SEQUENCE</scope>
    <source>
        <strain evidence="5">BazhouSP</strain>
    </source>
</reference>
<dbReference type="GO" id="GO:0019901">
    <property type="term" value="F:protein kinase binding"/>
    <property type="evidence" value="ECO:0007669"/>
    <property type="project" value="TreeGrafter"/>
</dbReference>
<dbReference type="InterPro" id="IPR001478">
    <property type="entry name" value="PDZ"/>
</dbReference>
<dbReference type="EMBL" id="JAKKPZ010000019">
    <property type="protein sequence ID" value="KAI1712162.1"/>
    <property type="molecule type" value="Genomic_DNA"/>
</dbReference>
<dbReference type="GO" id="GO:0098609">
    <property type="term" value="P:cell-cell adhesion"/>
    <property type="evidence" value="ECO:0007669"/>
    <property type="project" value="TreeGrafter"/>
</dbReference>
<dbReference type="InterPro" id="IPR001611">
    <property type="entry name" value="Leu-rich_rpt"/>
</dbReference>
<comment type="caution">
    <text evidence="5">The sequence shown here is derived from an EMBL/GenBank/DDBJ whole genome shotgun (WGS) entry which is preliminary data.</text>
</comment>
<dbReference type="Pfam" id="PF00595">
    <property type="entry name" value="PDZ"/>
    <property type="match status" value="2"/>
</dbReference>
<dbReference type="Pfam" id="PF23598">
    <property type="entry name" value="LRR_14"/>
    <property type="match status" value="1"/>
</dbReference>
<feature type="compositionally biased region" description="Polar residues" evidence="3">
    <location>
        <begin position="1137"/>
        <end position="1147"/>
    </location>
</feature>
<dbReference type="GO" id="GO:0030054">
    <property type="term" value="C:cell junction"/>
    <property type="evidence" value="ECO:0007669"/>
    <property type="project" value="TreeGrafter"/>
</dbReference>
<dbReference type="SMART" id="SM00364">
    <property type="entry name" value="LRR_BAC"/>
    <property type="match status" value="9"/>
</dbReference>
<feature type="region of interest" description="Disordered" evidence="3">
    <location>
        <begin position="1013"/>
        <end position="1082"/>
    </location>
</feature>
<dbReference type="GO" id="GO:0045197">
    <property type="term" value="P:establishment or maintenance of epithelial cell apical/basal polarity"/>
    <property type="evidence" value="ECO:0007669"/>
    <property type="project" value="TreeGrafter"/>
</dbReference>
<keyword evidence="6" id="KW-1185">Reference proteome</keyword>
<dbReference type="SUPFAM" id="SSF52047">
    <property type="entry name" value="RNI-like"/>
    <property type="match status" value="1"/>
</dbReference>
<gene>
    <name evidence="5" type="ORF">DdX_09704</name>
</gene>
<dbReference type="InterPro" id="IPR036034">
    <property type="entry name" value="PDZ_sf"/>
</dbReference>
<dbReference type="InterPro" id="IPR003591">
    <property type="entry name" value="Leu-rich_rpt_typical-subtyp"/>
</dbReference>
<protein>
    <submittedName>
        <fullName evidence="5">Leucine rich repeat domain-containing protein</fullName>
    </submittedName>
</protein>
<feature type="compositionally biased region" description="Basic and acidic residues" evidence="3">
    <location>
        <begin position="926"/>
        <end position="938"/>
    </location>
</feature>
<dbReference type="SUPFAM" id="SSF50156">
    <property type="entry name" value="PDZ domain-like"/>
    <property type="match status" value="2"/>
</dbReference>
<evidence type="ECO:0000259" key="4">
    <source>
        <dbReference type="PROSITE" id="PS50106"/>
    </source>
</evidence>
<dbReference type="GO" id="GO:0097120">
    <property type="term" value="P:receptor localization to synapse"/>
    <property type="evidence" value="ECO:0007669"/>
    <property type="project" value="TreeGrafter"/>
</dbReference>
<dbReference type="InterPro" id="IPR032675">
    <property type="entry name" value="LRR_dom_sf"/>
</dbReference>
<dbReference type="GO" id="GO:0016323">
    <property type="term" value="C:basolateral plasma membrane"/>
    <property type="evidence" value="ECO:0007669"/>
    <property type="project" value="TreeGrafter"/>
</dbReference>
<sequence>MKFLCIPNGLFACKSGMVESLDFSQLRLEELPKEIFKARKHVEELLLNVNGIEDLPQDLFRCLKLRRLDVSENKIKVLPGEIGALQALAELNLSKNEFVEIPEEIGECRSLMSLNISTNIVPGLPKSIVNLSQLSNLNVSNNSLTQLPTDIDLLSNLAYLDASQCELRFLPPSIVKLSKLRVLDLCENYLTELPSGLDGLSSIEILDLANNMVGTLPDDILKCQSLRTLDLSSNNLTSLPNNLGDLTNLAELTVCDNQIGSIPNSIGRLKKLEILKVAKNRIAELTPAICSCSLLTDLILCENQLNELPSSVGNLKKLRFLDVNVNNLQYLPTTIGSCSSLGVLTLRHNQLREIPMEIGKLEQLQVLDLIDNNLTYLPYTLSVLYNYKTFSALWLSFNQPSLPKLSATHEPVTNIKVLTCYLLPQKGDQPAMPKPSNKSCVVGTRVSFGKEWAEEDEENKIPIGRFERYDTPHPKPFAPKNRLSRNSGDFTNLVDSVIPPAIKEETIPISASDGLSAAELPMPVETRPLRSVLKRRPQSVISQISAQGPTEAGSQPSTARHEEKQLKKIVIQRGVNGFGWHIVGGTDSIPYKGRMGVFISQLNEGGVAVQAGFHMDDRIVAVSNIELANLAHAQVVETIKQAGDVLEVLIERNVPPRSQNFENDEDKELTDGVFSHKYLNGLNASLPSIDRASPASHNQEVDQTRAQSSTTVGLPEIISVTVTCRSGDGGSPGFAISGSGLTNDPVVISSLTMGGPAFRTGKLQFGDRLLSVNGVNVKNATHDQVVTLLTANSIGSDIYLVVERCSPTQTTKNKEDELSNVSLPNVGAKDDTGNFKLPPNFGGSALGTLSLSKSLPSLAAPPVPPPRDLNQRHRRAQPLVGGQSMNSLFVAVETSQTNKESNARFNGMSPSTSHRNEQQETPEPTPRTDYRNMIERFSTDPTMQPLATSSPIPKAANGPTASQIPLPSSASAPTTASYANRPPPPVAPKPKLIPEQLTFTSKLKKFEEEIHAQKKAPIKTLPNGAEHNSRPSGIPMKKPLVSSQDLEKLKDEEENRRLRGLQNAQQLAKNSDVNNEREEEEDAFLELSNDACFNQLLRNGSTLQPNHTSPRNGPAVVRTRNAEIRAEKAAARAANNSGDISPPSSNAPVPPQALPDETSFGSRASSSLSTLEQKAVDLEKRQAWRQARLQSMDVESKRTDEVIKLITSIPSSPIPMVQ</sequence>
<evidence type="ECO:0000256" key="2">
    <source>
        <dbReference type="ARBA" id="ARBA00022737"/>
    </source>
</evidence>
<feature type="region of interest" description="Disordered" evidence="3">
    <location>
        <begin position="894"/>
        <end position="991"/>
    </location>
</feature>
<dbReference type="GO" id="GO:0043113">
    <property type="term" value="P:receptor clustering"/>
    <property type="evidence" value="ECO:0007669"/>
    <property type="project" value="TreeGrafter"/>
</dbReference>
<name>A0AAD4MZ50_9BILA</name>
<proteinExistence type="predicted"/>
<feature type="compositionally biased region" description="Basic and acidic residues" evidence="3">
    <location>
        <begin position="1045"/>
        <end position="1057"/>
    </location>
</feature>
<accession>A0AAD4MZ50</accession>
<feature type="compositionally biased region" description="Polar residues" evidence="3">
    <location>
        <begin position="1159"/>
        <end position="1172"/>
    </location>
</feature>
<dbReference type="PROSITE" id="PS50106">
    <property type="entry name" value="PDZ"/>
    <property type="match status" value="2"/>
</dbReference>
<keyword evidence="1" id="KW-0433">Leucine-rich repeat</keyword>
<dbReference type="PROSITE" id="PS51450">
    <property type="entry name" value="LRR"/>
    <property type="match status" value="4"/>
</dbReference>